<reference evidence="1 2" key="1">
    <citation type="submission" date="2020-08" db="EMBL/GenBank/DDBJ databases">
        <title>Genome public.</title>
        <authorList>
            <person name="Liu C."/>
            <person name="Sun Q."/>
        </authorList>
    </citation>
    <scope>NUCLEOTIDE SEQUENCE [LARGE SCALE GENOMIC DNA]</scope>
    <source>
        <strain evidence="1 2">New-7</strain>
    </source>
</reference>
<dbReference type="EMBL" id="JACOOK010000008">
    <property type="protein sequence ID" value="MBC5617721.1"/>
    <property type="molecule type" value="Genomic_DNA"/>
</dbReference>
<protein>
    <recommendedName>
        <fullName evidence="3">Glycoside hydrolase family 42 N-terminal domain-containing protein</fullName>
    </recommendedName>
</protein>
<dbReference type="Gene3D" id="3.20.20.80">
    <property type="entry name" value="Glycosidases"/>
    <property type="match status" value="1"/>
</dbReference>
<evidence type="ECO:0000313" key="2">
    <source>
        <dbReference type="Proteomes" id="UP000636891"/>
    </source>
</evidence>
<proteinExistence type="predicted"/>
<comment type="caution">
    <text evidence="1">The sequence shown here is derived from an EMBL/GenBank/DDBJ whole genome shotgun (WGS) entry which is preliminary data.</text>
</comment>
<dbReference type="SUPFAM" id="SSF51445">
    <property type="entry name" value="(Trans)glycosidases"/>
    <property type="match status" value="1"/>
</dbReference>
<sequence>MPIVAWHGVRASQVSVARFREAAELGITVNYTRFSDTETACKALEYAGQAGVKLIVECDALYSDTRREAAVKKLMRYPALEAYFCKDEPLCSEFPTIARMMNAVQAVDPDHYCYANLFPGGPAEHLQALGVATYREYVQRYLNEVPAAFLSFDEYPLVTNPGSSVRLIKDTWYEDLEIVADEARKANKKFWAFALTCPHVVYPVPTLSDLRLQLYSDLAYGAQVLQYFTYWTPTVSGDWNYRMAPIAEDGARTATYDLVKTVTSEIQRLSGVFLGARVVSVRHTGTSVPKGTVRLTDLPEPVRRLETEGSGAVVSQLENQGYTFLVIVNRDPNTAMGLRFEAESRVRQVLKNGSIVPADDITEMTVDPGDAVIYMW</sequence>
<dbReference type="Proteomes" id="UP000636891">
    <property type="component" value="Unassembled WGS sequence"/>
</dbReference>
<organism evidence="1 2">
    <name type="scientific">Alistipes hominis</name>
    <dbReference type="NCBI Taxonomy" id="2763015"/>
    <lineage>
        <taxon>Bacteria</taxon>
        <taxon>Pseudomonadati</taxon>
        <taxon>Bacteroidota</taxon>
        <taxon>Bacteroidia</taxon>
        <taxon>Bacteroidales</taxon>
        <taxon>Rikenellaceae</taxon>
        <taxon>Alistipes</taxon>
    </lineage>
</organism>
<gene>
    <name evidence="1" type="ORF">H8S08_11970</name>
</gene>
<accession>A0ABR7CPX3</accession>
<dbReference type="InterPro" id="IPR017853">
    <property type="entry name" value="GH"/>
</dbReference>
<keyword evidence="2" id="KW-1185">Reference proteome</keyword>
<evidence type="ECO:0000313" key="1">
    <source>
        <dbReference type="EMBL" id="MBC5617721.1"/>
    </source>
</evidence>
<name>A0ABR7CPX3_9BACT</name>
<evidence type="ECO:0008006" key="3">
    <source>
        <dbReference type="Google" id="ProtNLM"/>
    </source>
</evidence>